<dbReference type="EMBL" id="JAKREW010000009">
    <property type="protein sequence ID" value="MCG7505708.1"/>
    <property type="molecule type" value="Genomic_DNA"/>
</dbReference>
<evidence type="ECO:0000256" key="1">
    <source>
        <dbReference type="ARBA" id="ARBA00005417"/>
    </source>
</evidence>
<evidence type="ECO:0000256" key="4">
    <source>
        <dbReference type="ARBA" id="ARBA00022840"/>
    </source>
</evidence>
<proteinExistence type="inferred from homology"/>
<feature type="domain" description="ABC transporter" evidence="5">
    <location>
        <begin position="1"/>
        <end position="222"/>
    </location>
</feature>
<keyword evidence="2" id="KW-0677">Repeat</keyword>
<organism evidence="6 7">
    <name type="scientific">Mesorhizobium retamae</name>
    <dbReference type="NCBI Taxonomy" id="2912854"/>
    <lineage>
        <taxon>Bacteria</taxon>
        <taxon>Pseudomonadati</taxon>
        <taxon>Pseudomonadota</taxon>
        <taxon>Alphaproteobacteria</taxon>
        <taxon>Hyphomicrobiales</taxon>
        <taxon>Phyllobacteriaceae</taxon>
        <taxon>Mesorhizobium</taxon>
    </lineage>
</organism>
<keyword evidence="4 6" id="KW-0067">ATP-binding</keyword>
<comment type="caution">
    <text evidence="6">The sequence shown here is derived from an EMBL/GenBank/DDBJ whole genome shotgun (WGS) entry which is preliminary data.</text>
</comment>
<protein>
    <submittedName>
        <fullName evidence="6">ATP-binding cassette domain-containing protein</fullName>
    </submittedName>
</protein>
<dbReference type="Pfam" id="PF00005">
    <property type="entry name" value="ABC_tran"/>
    <property type="match status" value="2"/>
</dbReference>
<comment type="similarity">
    <text evidence="1">Belongs to the ABC transporter superfamily.</text>
</comment>
<dbReference type="Gene3D" id="3.40.50.300">
    <property type="entry name" value="P-loop containing nucleotide triphosphate hydrolases"/>
    <property type="match status" value="2"/>
</dbReference>
<dbReference type="InterPro" id="IPR003593">
    <property type="entry name" value="AAA+_ATPase"/>
</dbReference>
<feature type="domain" description="ABC transporter" evidence="5">
    <location>
        <begin position="297"/>
        <end position="509"/>
    </location>
</feature>
<sequence length="509" mass="55950">MALINLKTLGVTLGARLFSNLDLSVEAGDRIGIVAANGRGKSTLLRTIAGTFEATDGDVTKARGLTIGHVEQDIAPALLTLPFHEAVRQALPSEQAESESWRADVVLETFEVPDELRRRPLGALSGGWQRLALLARVWVNDPDALLLDEPTNHLDLARIRWLEDWLNGMPQSVPLIVASHDRAFLDAVTNRTLFLRADQSPVFALPYSRARLALDEVDASQERQFQRDIKAAQQLRRQAAKLNNIGINSGSDLLVIKTKQLKDRAERLEDAARPAHQERSAGAIRLANRGTHAKQLVTMDDAEVRTPDGTLLFKTGKRWICQGDRIVLLGRNGSGKSRLVGLLRDAILGGDGGQSGIRATPSLALGHVDQALADLGNTDTPMAAIGRRFEFGDQRLRSLLAGAGIGIDMQERPIGRLSGGQKSRIAMLVLRLTNPNFYLLDEPTNHLDIEGQEALETELMAHEASCLLVSHDRSFVRTVGNRFWQIENRKLIEVDGPENFFATVSEEQN</sequence>
<dbReference type="InterPro" id="IPR003439">
    <property type="entry name" value="ABC_transporter-like_ATP-bd"/>
</dbReference>
<name>A0ABS9QFU5_9HYPH</name>
<dbReference type="SUPFAM" id="SSF52540">
    <property type="entry name" value="P-loop containing nucleoside triphosphate hydrolases"/>
    <property type="match status" value="2"/>
</dbReference>
<dbReference type="PROSITE" id="PS50893">
    <property type="entry name" value="ABC_TRANSPORTER_2"/>
    <property type="match status" value="2"/>
</dbReference>
<evidence type="ECO:0000313" key="6">
    <source>
        <dbReference type="EMBL" id="MCG7505708.1"/>
    </source>
</evidence>
<dbReference type="Proteomes" id="UP001201701">
    <property type="component" value="Unassembled WGS sequence"/>
</dbReference>
<dbReference type="CDD" id="cd03221">
    <property type="entry name" value="ABCF_EF-3"/>
    <property type="match status" value="2"/>
</dbReference>
<evidence type="ECO:0000313" key="7">
    <source>
        <dbReference type="Proteomes" id="UP001201701"/>
    </source>
</evidence>
<dbReference type="PROSITE" id="PS00211">
    <property type="entry name" value="ABC_TRANSPORTER_1"/>
    <property type="match status" value="1"/>
</dbReference>
<dbReference type="PANTHER" id="PTHR19211:SF14">
    <property type="entry name" value="ATP-BINDING CASSETTE SUB-FAMILY F MEMBER 1"/>
    <property type="match status" value="1"/>
</dbReference>
<dbReference type="RefSeq" id="WP_239365142.1">
    <property type="nucleotide sequence ID" value="NZ_JAKREW010000009.1"/>
</dbReference>
<dbReference type="SMART" id="SM00382">
    <property type="entry name" value="AAA"/>
    <property type="match status" value="2"/>
</dbReference>
<evidence type="ECO:0000256" key="3">
    <source>
        <dbReference type="ARBA" id="ARBA00022741"/>
    </source>
</evidence>
<reference evidence="6 7" key="1">
    <citation type="submission" date="2022-02" db="EMBL/GenBank/DDBJ databases">
        <title>Draft genome sequence of Mezorhizobium retamae strain IRAMC:0171 isolated from Retama raetam nodules.</title>
        <authorList>
            <person name="Bengaied R."/>
            <person name="Sbissi I."/>
            <person name="Huber K."/>
            <person name="Ghodbane F."/>
            <person name="Nouioui I."/>
            <person name="Tarhouni M."/>
            <person name="Gtari M."/>
        </authorList>
    </citation>
    <scope>NUCLEOTIDE SEQUENCE [LARGE SCALE GENOMIC DNA]</scope>
    <source>
        <strain evidence="6 7">IRAMC:0171</strain>
    </source>
</reference>
<evidence type="ECO:0000259" key="5">
    <source>
        <dbReference type="PROSITE" id="PS50893"/>
    </source>
</evidence>
<accession>A0ABS9QFU5</accession>
<dbReference type="PANTHER" id="PTHR19211">
    <property type="entry name" value="ATP-BINDING TRANSPORT PROTEIN-RELATED"/>
    <property type="match status" value="1"/>
</dbReference>
<keyword evidence="3" id="KW-0547">Nucleotide-binding</keyword>
<dbReference type="GO" id="GO:0005524">
    <property type="term" value="F:ATP binding"/>
    <property type="evidence" value="ECO:0007669"/>
    <property type="project" value="UniProtKB-KW"/>
</dbReference>
<keyword evidence="7" id="KW-1185">Reference proteome</keyword>
<dbReference type="InterPro" id="IPR050611">
    <property type="entry name" value="ABCF"/>
</dbReference>
<gene>
    <name evidence="6" type="ORF">L4923_11865</name>
</gene>
<dbReference type="InterPro" id="IPR017871">
    <property type="entry name" value="ABC_transporter-like_CS"/>
</dbReference>
<evidence type="ECO:0000256" key="2">
    <source>
        <dbReference type="ARBA" id="ARBA00022737"/>
    </source>
</evidence>
<dbReference type="InterPro" id="IPR027417">
    <property type="entry name" value="P-loop_NTPase"/>
</dbReference>